<dbReference type="OrthoDB" id="9795226at2"/>
<dbReference type="PROSITE" id="PS51087">
    <property type="entry name" value="APAG"/>
    <property type="match status" value="1"/>
</dbReference>
<dbReference type="InterPro" id="IPR007474">
    <property type="entry name" value="ApaG_domain"/>
</dbReference>
<evidence type="ECO:0000259" key="3">
    <source>
        <dbReference type="PROSITE" id="PS51087"/>
    </source>
</evidence>
<dbReference type="HAMAP" id="MF_00791">
    <property type="entry name" value="ApaG"/>
    <property type="match status" value="1"/>
</dbReference>
<dbReference type="InterPro" id="IPR036767">
    <property type="entry name" value="ApaG_sf"/>
</dbReference>
<organism evidence="4 5">
    <name type="scientific">Marinomonas pollencensis</name>
    <dbReference type="NCBI Taxonomy" id="491954"/>
    <lineage>
        <taxon>Bacteria</taxon>
        <taxon>Pseudomonadati</taxon>
        <taxon>Pseudomonadota</taxon>
        <taxon>Gammaproteobacteria</taxon>
        <taxon>Oceanospirillales</taxon>
        <taxon>Oceanospirillaceae</taxon>
        <taxon>Marinomonas</taxon>
    </lineage>
</organism>
<protein>
    <recommendedName>
        <fullName evidence="1 2">Protein ApaG</fullName>
    </recommendedName>
</protein>
<dbReference type="AlphaFoldDB" id="A0A3E0DRB8"/>
<dbReference type="SUPFAM" id="SSF110069">
    <property type="entry name" value="ApaG-like"/>
    <property type="match status" value="1"/>
</dbReference>
<dbReference type="PANTHER" id="PTHR47191:SF2">
    <property type="entry name" value="OS05G0170800 PROTEIN"/>
    <property type="match status" value="1"/>
</dbReference>
<evidence type="ECO:0000256" key="2">
    <source>
        <dbReference type="HAMAP-Rule" id="MF_00791"/>
    </source>
</evidence>
<name>A0A3E0DRB8_9GAMM</name>
<dbReference type="Gene3D" id="2.60.40.1470">
    <property type="entry name" value="ApaG domain"/>
    <property type="match status" value="1"/>
</dbReference>
<dbReference type="RefSeq" id="WP_115896771.1">
    <property type="nucleotide sequence ID" value="NZ_QUNG01000003.1"/>
</dbReference>
<dbReference type="Pfam" id="PF04379">
    <property type="entry name" value="DUF525"/>
    <property type="match status" value="1"/>
</dbReference>
<sequence>MLKYDVAVSVQTEYLAQQSMPSESRFVFAYHITITNCGSETVKLKSRHWIITNGNEKVQEVKGDGVVGEYPHLEAGESYHYTSGTIMDTVVGSMHGSYLFIADDGTEFEAPIRPFTLSVPNQVH</sequence>
<dbReference type="NCBIfam" id="NF003967">
    <property type="entry name" value="PRK05461.1"/>
    <property type="match status" value="1"/>
</dbReference>
<proteinExistence type="inferred from homology"/>
<gene>
    <name evidence="2" type="primary">apaG</name>
    <name evidence="4" type="ORF">DFP81_10377</name>
</gene>
<evidence type="ECO:0000313" key="5">
    <source>
        <dbReference type="Proteomes" id="UP000256542"/>
    </source>
</evidence>
<dbReference type="InterPro" id="IPR023065">
    <property type="entry name" value="Uncharacterised_ApaG"/>
</dbReference>
<dbReference type="PANTHER" id="PTHR47191">
    <property type="entry name" value="OS05G0170800 PROTEIN"/>
    <property type="match status" value="1"/>
</dbReference>
<reference evidence="4 5" key="1">
    <citation type="submission" date="2018-08" db="EMBL/GenBank/DDBJ databases">
        <title>Genomic Encyclopedia of Type Strains, Phase III (KMG-III): the genomes of soil and plant-associated and newly described type strains.</title>
        <authorList>
            <person name="Whitman W."/>
        </authorList>
    </citation>
    <scope>NUCLEOTIDE SEQUENCE [LARGE SCALE GENOMIC DNA]</scope>
    <source>
        <strain evidence="4 5">CECT 7375</strain>
    </source>
</reference>
<keyword evidence="5" id="KW-1185">Reference proteome</keyword>
<dbReference type="EMBL" id="QUNG01000003">
    <property type="protein sequence ID" value="REG84882.1"/>
    <property type="molecule type" value="Genomic_DNA"/>
</dbReference>
<evidence type="ECO:0000256" key="1">
    <source>
        <dbReference type="ARBA" id="ARBA00017693"/>
    </source>
</evidence>
<evidence type="ECO:0000313" key="4">
    <source>
        <dbReference type="EMBL" id="REG84882.1"/>
    </source>
</evidence>
<dbReference type="InterPro" id="IPR050718">
    <property type="entry name" value="ApaG-like"/>
</dbReference>
<dbReference type="Proteomes" id="UP000256542">
    <property type="component" value="Unassembled WGS sequence"/>
</dbReference>
<comment type="caution">
    <text evidence="4">The sequence shown here is derived from an EMBL/GenBank/DDBJ whole genome shotgun (WGS) entry which is preliminary data.</text>
</comment>
<feature type="domain" description="ApaG" evidence="3">
    <location>
        <begin position="1"/>
        <end position="124"/>
    </location>
</feature>
<accession>A0A3E0DRB8</accession>